<gene>
    <name evidence="1" type="ORF">CGC50_09750</name>
</gene>
<evidence type="ECO:0000313" key="1">
    <source>
        <dbReference type="EMBL" id="ATA87410.1"/>
    </source>
</evidence>
<dbReference type="KEGG" id="cgh:CGC50_09750"/>
<proteinExistence type="predicted"/>
<protein>
    <submittedName>
        <fullName evidence="1">Uncharacterized protein</fullName>
    </submittedName>
</protein>
<name>A0A250FQL5_9FLAO</name>
<accession>A0A250FQL5</accession>
<organism evidence="1 2">
    <name type="scientific">Capnocytophaga gingivalis</name>
    <dbReference type="NCBI Taxonomy" id="1017"/>
    <lineage>
        <taxon>Bacteria</taxon>
        <taxon>Pseudomonadati</taxon>
        <taxon>Bacteroidota</taxon>
        <taxon>Flavobacteriia</taxon>
        <taxon>Flavobacteriales</taxon>
        <taxon>Flavobacteriaceae</taxon>
        <taxon>Capnocytophaga</taxon>
    </lineage>
</organism>
<dbReference type="AlphaFoldDB" id="A0A250FQL5"/>
<reference evidence="2" key="1">
    <citation type="submission" date="2017-06" db="EMBL/GenBank/DDBJ databases">
        <title>Capnocytophaga spp. assemblies.</title>
        <authorList>
            <person name="Gulvik C.A."/>
        </authorList>
    </citation>
    <scope>NUCLEOTIDE SEQUENCE [LARGE SCALE GENOMIC DNA]</scope>
    <source>
        <strain evidence="2">H1496</strain>
    </source>
</reference>
<dbReference type="Proteomes" id="UP000217250">
    <property type="component" value="Chromosome"/>
</dbReference>
<dbReference type="EMBL" id="CP022386">
    <property type="protein sequence ID" value="ATA87410.1"/>
    <property type="molecule type" value="Genomic_DNA"/>
</dbReference>
<evidence type="ECO:0000313" key="2">
    <source>
        <dbReference type="Proteomes" id="UP000217250"/>
    </source>
</evidence>
<sequence>MSNSRYNRIIMTDIEKQYLKLVALYKTDKDSAINGMIDIFQEVSESYEHEIYHSIMEWIGLRGNENTLNHIEHIDLSLYEEENVQILNRLKTKIKERLDNIPNDASC</sequence>